<dbReference type="PANTHER" id="PTHR42812:SF5">
    <property type="entry name" value="ENDO-ARABINASE"/>
    <property type="match status" value="1"/>
</dbReference>
<gene>
    <name evidence="7" type="ORF">N656DRAFT_750896</name>
</gene>
<dbReference type="AlphaFoldDB" id="A0AAN6TG26"/>
<keyword evidence="3 4" id="KW-0326">Glycosidase</keyword>
<organism evidence="7 8">
    <name type="scientific">Canariomyces notabilis</name>
    <dbReference type="NCBI Taxonomy" id="2074819"/>
    <lineage>
        <taxon>Eukaryota</taxon>
        <taxon>Fungi</taxon>
        <taxon>Dikarya</taxon>
        <taxon>Ascomycota</taxon>
        <taxon>Pezizomycotina</taxon>
        <taxon>Sordariomycetes</taxon>
        <taxon>Sordariomycetidae</taxon>
        <taxon>Sordariales</taxon>
        <taxon>Chaetomiaceae</taxon>
        <taxon>Canariomyces</taxon>
    </lineage>
</organism>
<feature type="chain" id="PRO_5042907337" evidence="6">
    <location>
        <begin position="28"/>
        <end position="384"/>
    </location>
</feature>
<comment type="similarity">
    <text evidence="1 4">Belongs to the glycosyl hydrolase 43 family.</text>
</comment>
<keyword evidence="6" id="KW-0732">Signal</keyword>
<dbReference type="PANTHER" id="PTHR42812">
    <property type="entry name" value="BETA-XYLOSIDASE"/>
    <property type="match status" value="1"/>
</dbReference>
<dbReference type="Gene3D" id="2.115.10.20">
    <property type="entry name" value="Glycosyl hydrolase domain, family 43"/>
    <property type="match status" value="1"/>
</dbReference>
<evidence type="ECO:0000313" key="7">
    <source>
        <dbReference type="EMBL" id="KAK4113819.1"/>
    </source>
</evidence>
<dbReference type="CDD" id="cd08999">
    <property type="entry name" value="GH43_ABN-like"/>
    <property type="match status" value="1"/>
</dbReference>
<dbReference type="InterPro" id="IPR006710">
    <property type="entry name" value="Glyco_hydro_43"/>
</dbReference>
<evidence type="ECO:0000256" key="5">
    <source>
        <dbReference type="SAM" id="MobiDB-lite"/>
    </source>
</evidence>
<evidence type="ECO:0000256" key="2">
    <source>
        <dbReference type="ARBA" id="ARBA00022801"/>
    </source>
</evidence>
<reference evidence="7" key="2">
    <citation type="submission" date="2023-05" db="EMBL/GenBank/DDBJ databases">
        <authorList>
            <consortium name="Lawrence Berkeley National Laboratory"/>
            <person name="Steindorff A."/>
            <person name="Hensen N."/>
            <person name="Bonometti L."/>
            <person name="Westerberg I."/>
            <person name="Brannstrom I.O."/>
            <person name="Guillou S."/>
            <person name="Cros-Aarteil S."/>
            <person name="Calhoun S."/>
            <person name="Haridas S."/>
            <person name="Kuo A."/>
            <person name="Mondo S."/>
            <person name="Pangilinan J."/>
            <person name="Riley R."/>
            <person name="Labutti K."/>
            <person name="Andreopoulos B."/>
            <person name="Lipzen A."/>
            <person name="Chen C."/>
            <person name="Yanf M."/>
            <person name="Daum C."/>
            <person name="Ng V."/>
            <person name="Clum A."/>
            <person name="Ohm R."/>
            <person name="Martin F."/>
            <person name="Silar P."/>
            <person name="Natvig D."/>
            <person name="Lalanne C."/>
            <person name="Gautier V."/>
            <person name="Ament-Velasquez S.L."/>
            <person name="Kruys A."/>
            <person name="Hutchinson M.I."/>
            <person name="Powell A.J."/>
            <person name="Barry K."/>
            <person name="Miller A.N."/>
            <person name="Grigoriev I.V."/>
            <person name="Debuchy R."/>
            <person name="Gladieux P."/>
            <person name="Thoren M.H."/>
            <person name="Johannesson H."/>
        </authorList>
    </citation>
    <scope>NUCLEOTIDE SEQUENCE</scope>
    <source>
        <strain evidence="7">CBS 508.74</strain>
    </source>
</reference>
<dbReference type="Pfam" id="PF04616">
    <property type="entry name" value="Glyco_hydro_43"/>
    <property type="match status" value="1"/>
</dbReference>
<reference evidence="7" key="1">
    <citation type="journal article" date="2023" name="Mol. Phylogenet. Evol.">
        <title>Genome-scale phylogeny and comparative genomics of the fungal order Sordariales.</title>
        <authorList>
            <person name="Hensen N."/>
            <person name="Bonometti L."/>
            <person name="Westerberg I."/>
            <person name="Brannstrom I.O."/>
            <person name="Guillou S."/>
            <person name="Cros-Aarteil S."/>
            <person name="Calhoun S."/>
            <person name="Haridas S."/>
            <person name="Kuo A."/>
            <person name="Mondo S."/>
            <person name="Pangilinan J."/>
            <person name="Riley R."/>
            <person name="LaButti K."/>
            <person name="Andreopoulos B."/>
            <person name="Lipzen A."/>
            <person name="Chen C."/>
            <person name="Yan M."/>
            <person name="Daum C."/>
            <person name="Ng V."/>
            <person name="Clum A."/>
            <person name="Steindorff A."/>
            <person name="Ohm R.A."/>
            <person name="Martin F."/>
            <person name="Silar P."/>
            <person name="Natvig D.O."/>
            <person name="Lalanne C."/>
            <person name="Gautier V."/>
            <person name="Ament-Velasquez S.L."/>
            <person name="Kruys A."/>
            <person name="Hutchinson M.I."/>
            <person name="Powell A.J."/>
            <person name="Barry K."/>
            <person name="Miller A.N."/>
            <person name="Grigoriev I.V."/>
            <person name="Debuchy R."/>
            <person name="Gladieux P."/>
            <person name="Hiltunen Thoren M."/>
            <person name="Johannesson H."/>
        </authorList>
    </citation>
    <scope>NUCLEOTIDE SEQUENCE</scope>
    <source>
        <strain evidence="7">CBS 508.74</strain>
    </source>
</reference>
<dbReference type="EMBL" id="MU853338">
    <property type="protein sequence ID" value="KAK4113819.1"/>
    <property type="molecule type" value="Genomic_DNA"/>
</dbReference>
<dbReference type="SUPFAM" id="SSF75005">
    <property type="entry name" value="Arabinanase/levansucrase/invertase"/>
    <property type="match status" value="1"/>
</dbReference>
<evidence type="ECO:0000313" key="8">
    <source>
        <dbReference type="Proteomes" id="UP001302812"/>
    </source>
</evidence>
<name>A0AAN6TG26_9PEZI</name>
<dbReference type="RefSeq" id="XP_064671389.1">
    <property type="nucleotide sequence ID" value="XM_064813010.1"/>
</dbReference>
<feature type="region of interest" description="Disordered" evidence="5">
    <location>
        <begin position="100"/>
        <end position="137"/>
    </location>
</feature>
<keyword evidence="8" id="KW-1185">Reference proteome</keyword>
<protein>
    <submittedName>
        <fullName evidence="7">Glycoside hydrolase family 43 protein</fullName>
    </submittedName>
</protein>
<dbReference type="InterPro" id="IPR023296">
    <property type="entry name" value="Glyco_hydro_beta-prop_sf"/>
</dbReference>
<proteinExistence type="inferred from homology"/>
<dbReference type="GO" id="GO:0004553">
    <property type="term" value="F:hydrolase activity, hydrolyzing O-glycosyl compounds"/>
    <property type="evidence" value="ECO:0007669"/>
    <property type="project" value="InterPro"/>
</dbReference>
<evidence type="ECO:0000256" key="3">
    <source>
        <dbReference type="ARBA" id="ARBA00023295"/>
    </source>
</evidence>
<accession>A0AAN6TG26</accession>
<dbReference type="GO" id="GO:0005975">
    <property type="term" value="P:carbohydrate metabolic process"/>
    <property type="evidence" value="ECO:0007669"/>
    <property type="project" value="InterPro"/>
</dbReference>
<keyword evidence="2 4" id="KW-0378">Hydrolase</keyword>
<evidence type="ECO:0000256" key="6">
    <source>
        <dbReference type="SAM" id="SignalP"/>
    </source>
</evidence>
<evidence type="ECO:0000256" key="1">
    <source>
        <dbReference type="ARBA" id="ARBA00009865"/>
    </source>
</evidence>
<dbReference type="Proteomes" id="UP001302812">
    <property type="component" value="Unassembled WGS sequence"/>
</dbReference>
<evidence type="ECO:0000256" key="4">
    <source>
        <dbReference type="RuleBase" id="RU361187"/>
    </source>
</evidence>
<feature type="signal peptide" evidence="6">
    <location>
        <begin position="1"/>
        <end position="27"/>
    </location>
</feature>
<dbReference type="GeneID" id="89937135"/>
<sequence length="384" mass="40251">MLPLFIPISCVLLLLLTLRLYPRSASSSTATTITITAVQPRAQPKAPLLPFDFPDPCVIQDPASGAWYAFATGSNVQAATAPSPQGPWTYLPQADPLPHPGNWTAGPGSQTWAPSVHYLPSDSSKNNNNNNHGDEDGNGNGTFIMYYSGQLAAPQSALHCVGAAVSSSGSVLGPYSPLPSPLACPLDQGGAIDPAGFVDPPTGKRYLLYKVDGNALGLGGECNNGVEPRRQTPIVLQEVDPADGVSFVGEGVVVFDRGEEDGALVEAPDLVFYRDEDQEVEEGSWGGGGGGGGRGRYVLFYSNHCWDGPRYSVNYAVAENITGPYERVDGGPVIRTGDRFNITAPGGAAAAPGARWMVFHGNCPAGRCLFGADMEAQGDKVVVS</sequence>
<dbReference type="InterPro" id="IPR051795">
    <property type="entry name" value="Glycosyl_Hydrlase_43"/>
</dbReference>
<comment type="caution">
    <text evidence="7">The sequence shown here is derived from an EMBL/GenBank/DDBJ whole genome shotgun (WGS) entry which is preliminary data.</text>
</comment>